<feature type="region of interest" description="Disordered" evidence="1">
    <location>
        <begin position="125"/>
        <end position="150"/>
    </location>
</feature>
<comment type="caution">
    <text evidence="2">The sequence shown here is derived from an EMBL/GenBank/DDBJ whole genome shotgun (WGS) entry which is preliminary data.</text>
</comment>
<evidence type="ECO:0000313" key="3">
    <source>
        <dbReference type="Proteomes" id="UP001642484"/>
    </source>
</evidence>
<gene>
    <name evidence="2" type="ORF">CCMP2556_LOCUS24288</name>
</gene>
<keyword evidence="3" id="KW-1185">Reference proteome</keyword>
<evidence type="ECO:0000256" key="1">
    <source>
        <dbReference type="SAM" id="MobiDB-lite"/>
    </source>
</evidence>
<feature type="compositionally biased region" description="Basic and acidic residues" evidence="1">
    <location>
        <begin position="133"/>
        <end position="150"/>
    </location>
</feature>
<organism evidence="2 3">
    <name type="scientific">Durusdinium trenchii</name>
    <dbReference type="NCBI Taxonomy" id="1381693"/>
    <lineage>
        <taxon>Eukaryota</taxon>
        <taxon>Sar</taxon>
        <taxon>Alveolata</taxon>
        <taxon>Dinophyceae</taxon>
        <taxon>Suessiales</taxon>
        <taxon>Symbiodiniaceae</taxon>
        <taxon>Durusdinium</taxon>
    </lineage>
</organism>
<sequence>MSCSCHFATLPFFGRCVSTATLPKRRCGFRMDLPPVVSNLVEAYLARRSSWLSLVPAATSQAWERQNTLGAVEERVTALLGVFLGAPGREVLVEKPWLSHALGGVLLRDSPARHFPMPTAAASLQRKAAQTDTEVRQKTETMAGRDRITQ</sequence>
<dbReference type="Proteomes" id="UP001642484">
    <property type="component" value="Unassembled WGS sequence"/>
</dbReference>
<protein>
    <submittedName>
        <fullName evidence="2">Uncharacterized protein</fullName>
    </submittedName>
</protein>
<evidence type="ECO:0000313" key="2">
    <source>
        <dbReference type="EMBL" id="CAK9046798.1"/>
    </source>
</evidence>
<proteinExistence type="predicted"/>
<accession>A0ABP0M5M2</accession>
<name>A0ABP0M5M2_9DINO</name>
<reference evidence="2 3" key="1">
    <citation type="submission" date="2024-02" db="EMBL/GenBank/DDBJ databases">
        <authorList>
            <person name="Chen Y."/>
            <person name="Shah S."/>
            <person name="Dougan E. K."/>
            <person name="Thang M."/>
            <person name="Chan C."/>
        </authorList>
    </citation>
    <scope>NUCLEOTIDE SEQUENCE [LARGE SCALE GENOMIC DNA]</scope>
</reference>
<dbReference type="EMBL" id="CAXAMN010015891">
    <property type="protein sequence ID" value="CAK9046798.1"/>
    <property type="molecule type" value="Genomic_DNA"/>
</dbReference>